<reference evidence="4" key="1">
    <citation type="submission" date="2019-11" db="EMBL/GenBank/DDBJ databases">
        <authorList>
            <person name="Jee S."/>
        </authorList>
    </citation>
    <scope>NUCLEOTIDE SEQUENCE [LARGE SCALE GENOMIC DNA]</scope>
    <source>
        <strain evidence="4">PZ1</strain>
    </source>
</reference>
<evidence type="ECO:0000313" key="3">
    <source>
        <dbReference type="EMBL" id="QHQ25524.1"/>
    </source>
</evidence>
<evidence type="ECO:0000256" key="1">
    <source>
        <dbReference type="SAM" id="MobiDB-lite"/>
    </source>
</evidence>
<proteinExistence type="predicted"/>
<organism evidence="3 4">
    <name type="scientific">Pectobacterium parvum</name>
    <dbReference type="NCBI Taxonomy" id="2778550"/>
    <lineage>
        <taxon>Bacteria</taxon>
        <taxon>Pseudomonadati</taxon>
        <taxon>Pseudomonadota</taxon>
        <taxon>Gammaproteobacteria</taxon>
        <taxon>Enterobacterales</taxon>
        <taxon>Pectobacteriaceae</taxon>
        <taxon>Pectobacterium</taxon>
    </lineage>
</organism>
<dbReference type="EMBL" id="JBIXKD010000001">
    <property type="protein sequence ID" value="MFJ5320059.1"/>
    <property type="molecule type" value="Genomic_DNA"/>
</dbReference>
<dbReference type="EMBL" id="CP046377">
    <property type="protein sequence ID" value="QHQ25524.1"/>
    <property type="molecule type" value="Genomic_DNA"/>
</dbReference>
<feature type="region of interest" description="Disordered" evidence="1">
    <location>
        <begin position="53"/>
        <end position="72"/>
    </location>
</feature>
<gene>
    <name evidence="2" type="ORF">ACIPSN_01450</name>
    <name evidence="3" type="ORF">GMX10_16820</name>
</gene>
<reference evidence="3" key="2">
    <citation type="journal article" date="2022" name="Plant Pathol J">
        <title>Comparative Genomic Analysis of Pathogenic Factors of Pectobacterium Species Isolated in South Korea Using Whole-Genome Sequencing.</title>
        <authorList>
            <person name="Jee S."/>
            <person name="Kang I.J."/>
            <person name="Bak G."/>
            <person name="Kang S."/>
            <person name="Lee J."/>
            <person name="Heu S."/>
            <person name="Hwang I."/>
        </authorList>
    </citation>
    <scope>NUCLEOTIDE SEQUENCE</scope>
    <source>
        <strain evidence="3">PZ1</strain>
    </source>
</reference>
<name>A0AAP9IK86_9GAMM</name>
<evidence type="ECO:0000313" key="5">
    <source>
        <dbReference type="Proteomes" id="UP001617714"/>
    </source>
</evidence>
<sequence>MERSEAKDIVTALINGIDPITGEVLPEESPYNNPQVIRALFTVLDTLNVKKQPKKTLEEKQQDNIKAGRPKNAGISWDDELKALLASTFQNGASIDELATNFERTKGAIVSELTKQGLIEPKVDNKIS</sequence>
<evidence type="ECO:0000313" key="2">
    <source>
        <dbReference type="EMBL" id="MFJ5320059.1"/>
    </source>
</evidence>
<dbReference type="Proteomes" id="UP000464054">
    <property type="component" value="Chromosome"/>
</dbReference>
<accession>A0AAP9IK86</accession>
<reference evidence="2 5" key="3">
    <citation type="submission" date="2024-10" db="EMBL/GenBank/DDBJ databases">
        <authorList>
            <person name="Lu C.-H."/>
        </authorList>
    </citation>
    <scope>NUCLEOTIDE SEQUENCE [LARGE SCALE GENOMIC DNA]</scope>
    <source>
        <strain evidence="2 5">22QBSP01-2</strain>
    </source>
</reference>
<keyword evidence="5" id="KW-1185">Reference proteome</keyword>
<dbReference type="AlphaFoldDB" id="A0AAP9IK86"/>
<protein>
    <submittedName>
        <fullName evidence="3">Uncharacterized protein</fullName>
    </submittedName>
</protein>
<dbReference type="RefSeq" id="WP_039481096.1">
    <property type="nucleotide sequence ID" value="NZ_CP046377.1"/>
</dbReference>
<dbReference type="Proteomes" id="UP001617714">
    <property type="component" value="Unassembled WGS sequence"/>
</dbReference>
<evidence type="ECO:0000313" key="4">
    <source>
        <dbReference type="Proteomes" id="UP000464054"/>
    </source>
</evidence>
<dbReference type="GeneID" id="90771558"/>